<organism evidence="1">
    <name type="scientific">human gut metagenome</name>
    <dbReference type="NCBI Taxonomy" id="408170"/>
    <lineage>
        <taxon>unclassified sequences</taxon>
        <taxon>metagenomes</taxon>
        <taxon>organismal metagenomes</taxon>
    </lineage>
</organism>
<protein>
    <submittedName>
        <fullName evidence="1">Uncharacterized protein</fullName>
    </submittedName>
</protein>
<sequence>QIPCRVIGDAKSARRALDAIAEGFEAARTL</sequence>
<feature type="non-terminal residue" evidence="1">
    <location>
        <position position="1"/>
    </location>
</feature>
<reference evidence="1" key="1">
    <citation type="journal article" date="2013" name="Environ. Microbiol.">
        <title>Microbiota from the distal guts of lean and obese adolescents exhibit partial functional redundancy besides clear differences in community structure.</title>
        <authorList>
            <person name="Ferrer M."/>
            <person name="Ruiz A."/>
            <person name="Lanza F."/>
            <person name="Haange S.B."/>
            <person name="Oberbach A."/>
            <person name="Till H."/>
            <person name="Bargiela R."/>
            <person name="Campoy C."/>
            <person name="Segura M.T."/>
            <person name="Richter M."/>
            <person name="von Bergen M."/>
            <person name="Seifert J."/>
            <person name="Suarez A."/>
        </authorList>
    </citation>
    <scope>NUCLEOTIDE SEQUENCE</scope>
</reference>
<name>K1SZJ9_9ZZZZ</name>
<accession>K1SZJ9</accession>
<comment type="caution">
    <text evidence="1">The sequence shown here is derived from an EMBL/GenBank/DDBJ whole genome shotgun (WGS) entry which is preliminary data.</text>
</comment>
<dbReference type="AlphaFoldDB" id="K1SZJ9"/>
<evidence type="ECO:0000313" key="1">
    <source>
        <dbReference type="EMBL" id="EKC60839.1"/>
    </source>
</evidence>
<dbReference type="EMBL" id="AJWY01008570">
    <property type="protein sequence ID" value="EKC60839.1"/>
    <property type="molecule type" value="Genomic_DNA"/>
</dbReference>
<proteinExistence type="predicted"/>
<gene>
    <name evidence="1" type="ORF">LEA_12659</name>
</gene>